<dbReference type="PANTHER" id="PTHR44051:SF9">
    <property type="entry name" value="GLUTATHIONE S-TRANSFERASE 1"/>
    <property type="match status" value="1"/>
</dbReference>
<keyword evidence="8" id="KW-1185">Reference proteome</keyword>
<dbReference type="CDD" id="cd03046">
    <property type="entry name" value="GST_N_GTT1_like"/>
    <property type="match status" value="1"/>
</dbReference>
<dbReference type="GeneID" id="28758349"/>
<evidence type="ECO:0000259" key="5">
    <source>
        <dbReference type="PROSITE" id="PS50404"/>
    </source>
</evidence>
<protein>
    <recommendedName>
        <fullName evidence="2">glutathione transferase</fullName>
        <ecNumber evidence="2">2.5.1.18</ecNumber>
    </recommendedName>
</protein>
<reference evidence="7 8" key="1">
    <citation type="submission" date="2016-05" db="EMBL/GenBank/DDBJ databases">
        <title>Comparative analysis of secretome profiles of manganese(II)-oxidizing ascomycete fungi.</title>
        <authorList>
            <consortium name="DOE Joint Genome Institute"/>
            <person name="Zeiner C.A."/>
            <person name="Purvine S.O."/>
            <person name="Zink E.M."/>
            <person name="Wu S."/>
            <person name="Pasa-Tolic L."/>
            <person name="Chaput D.L."/>
            <person name="Haridas S."/>
            <person name="Grigoriev I.V."/>
            <person name="Santelli C.M."/>
            <person name="Hansel C.M."/>
        </authorList>
    </citation>
    <scope>NUCLEOTIDE SEQUENCE [LARGE SCALE GENOMIC DNA]</scope>
    <source>
        <strain evidence="7 8">AP3s5-JAC2a</strain>
    </source>
</reference>
<dbReference type="STRING" id="1460663.A0A177C434"/>
<dbReference type="SUPFAM" id="SSF47616">
    <property type="entry name" value="GST C-terminal domain-like"/>
    <property type="match status" value="1"/>
</dbReference>
<dbReference type="FunCoup" id="A0A177C434">
    <property type="interactions" value="110"/>
</dbReference>
<comment type="similarity">
    <text evidence="1">Belongs to the GST superfamily.</text>
</comment>
<evidence type="ECO:0000313" key="8">
    <source>
        <dbReference type="Proteomes" id="UP000077069"/>
    </source>
</evidence>
<evidence type="ECO:0000256" key="2">
    <source>
        <dbReference type="ARBA" id="ARBA00012452"/>
    </source>
</evidence>
<accession>A0A177C434</accession>
<evidence type="ECO:0000256" key="1">
    <source>
        <dbReference type="ARBA" id="ARBA00007409"/>
    </source>
</evidence>
<dbReference type="Pfam" id="PF13409">
    <property type="entry name" value="GST_N_2"/>
    <property type="match status" value="1"/>
</dbReference>
<dbReference type="GO" id="GO:0004364">
    <property type="term" value="F:glutathione transferase activity"/>
    <property type="evidence" value="ECO:0007669"/>
    <property type="project" value="UniProtKB-EC"/>
</dbReference>
<dbReference type="Pfam" id="PF14497">
    <property type="entry name" value="GST_C_3"/>
    <property type="match status" value="1"/>
</dbReference>
<dbReference type="SFLD" id="SFLDS00019">
    <property type="entry name" value="Glutathione_Transferase_(cytos"/>
    <property type="match status" value="1"/>
</dbReference>
<dbReference type="PROSITE" id="PS50404">
    <property type="entry name" value="GST_NTER"/>
    <property type="match status" value="1"/>
</dbReference>
<dbReference type="EMBL" id="KV441557">
    <property type="protein sequence ID" value="OAG01558.1"/>
    <property type="molecule type" value="Genomic_DNA"/>
</dbReference>
<evidence type="ECO:0000256" key="3">
    <source>
        <dbReference type="ARBA" id="ARBA00022679"/>
    </source>
</evidence>
<keyword evidence="3" id="KW-0808">Transferase</keyword>
<sequence>MSTVAKAGQGVKLTVHWLNESRGQRIVWLLEELNLDYDIKVYFRQKDKHSPPELKQVHPLGKSPLISIVAPGLEKPLVLAESAAIVEYVSDHFGQQLIPKRYPNGNDGLIGAETKEWLRFRFLMHYAEGSLMPVLLTGLLTHNIREAPVPFFLKFITKKIADMIDNNFTLAELKLNLSYLEALLAESPDDEFLCGANLTGADFMMIFVLEAAVLFKALNETSYPKLYSYVRRIQSRDAYKRAGDKVSEASGVKYVPFSEKKL</sequence>
<dbReference type="InterPro" id="IPR010987">
    <property type="entry name" value="Glutathione-S-Trfase_C-like"/>
</dbReference>
<dbReference type="OrthoDB" id="2098326at2759"/>
<dbReference type="InterPro" id="IPR036282">
    <property type="entry name" value="Glutathione-S-Trfase_C_sf"/>
</dbReference>
<dbReference type="GO" id="GO:0004602">
    <property type="term" value="F:glutathione peroxidase activity"/>
    <property type="evidence" value="ECO:0007669"/>
    <property type="project" value="UniProtKB-ARBA"/>
</dbReference>
<dbReference type="RefSeq" id="XP_018031923.1">
    <property type="nucleotide sequence ID" value="XM_018174863.1"/>
</dbReference>
<gene>
    <name evidence="7" type="ORF">CC84DRAFT_1100355</name>
</gene>
<dbReference type="PANTHER" id="PTHR44051">
    <property type="entry name" value="GLUTATHIONE S-TRANSFERASE-RELATED"/>
    <property type="match status" value="1"/>
</dbReference>
<dbReference type="SFLD" id="SFLDG00358">
    <property type="entry name" value="Main_(cytGST)"/>
    <property type="match status" value="1"/>
</dbReference>
<dbReference type="GO" id="GO:0005737">
    <property type="term" value="C:cytoplasm"/>
    <property type="evidence" value="ECO:0007669"/>
    <property type="project" value="UniProtKB-ARBA"/>
</dbReference>
<dbReference type="CDD" id="cd03189">
    <property type="entry name" value="GST_C_GTT1_like"/>
    <property type="match status" value="1"/>
</dbReference>
<name>A0A177C434_9PLEO</name>
<dbReference type="InterPro" id="IPR004045">
    <property type="entry name" value="Glutathione_S-Trfase_N"/>
</dbReference>
<dbReference type="Gene3D" id="1.20.1050.10">
    <property type="match status" value="1"/>
</dbReference>
<evidence type="ECO:0000259" key="6">
    <source>
        <dbReference type="PROSITE" id="PS50405"/>
    </source>
</evidence>
<organism evidence="7 8">
    <name type="scientific">Paraphaeosphaeria sporulosa</name>
    <dbReference type="NCBI Taxonomy" id="1460663"/>
    <lineage>
        <taxon>Eukaryota</taxon>
        <taxon>Fungi</taxon>
        <taxon>Dikarya</taxon>
        <taxon>Ascomycota</taxon>
        <taxon>Pezizomycotina</taxon>
        <taxon>Dothideomycetes</taxon>
        <taxon>Pleosporomycetidae</taxon>
        <taxon>Pleosporales</taxon>
        <taxon>Massarineae</taxon>
        <taxon>Didymosphaeriaceae</taxon>
        <taxon>Paraphaeosphaeria</taxon>
    </lineage>
</organism>
<comment type="catalytic activity">
    <reaction evidence="4">
        <text>RX + glutathione = an S-substituted glutathione + a halide anion + H(+)</text>
        <dbReference type="Rhea" id="RHEA:16437"/>
        <dbReference type="ChEBI" id="CHEBI:15378"/>
        <dbReference type="ChEBI" id="CHEBI:16042"/>
        <dbReference type="ChEBI" id="CHEBI:17792"/>
        <dbReference type="ChEBI" id="CHEBI:57925"/>
        <dbReference type="ChEBI" id="CHEBI:90779"/>
        <dbReference type="EC" id="2.5.1.18"/>
    </reaction>
</comment>
<dbReference type="FunFam" id="3.40.30.10:FF:000156">
    <property type="entry name" value="Glutathione S-transferase 1"/>
    <property type="match status" value="1"/>
</dbReference>
<feature type="domain" description="GST N-terminal" evidence="5">
    <location>
        <begin position="10"/>
        <end position="97"/>
    </location>
</feature>
<evidence type="ECO:0000313" key="7">
    <source>
        <dbReference type="EMBL" id="OAG01558.1"/>
    </source>
</evidence>
<dbReference type="Proteomes" id="UP000077069">
    <property type="component" value="Unassembled WGS sequence"/>
</dbReference>
<dbReference type="Gene3D" id="3.40.30.10">
    <property type="entry name" value="Glutaredoxin"/>
    <property type="match status" value="1"/>
</dbReference>
<dbReference type="InterPro" id="IPR036249">
    <property type="entry name" value="Thioredoxin-like_sf"/>
</dbReference>
<dbReference type="EC" id="2.5.1.18" evidence="2"/>
<dbReference type="PROSITE" id="PS50405">
    <property type="entry name" value="GST_CTER"/>
    <property type="match status" value="1"/>
</dbReference>
<dbReference type="InParanoid" id="A0A177C434"/>
<dbReference type="InterPro" id="IPR040079">
    <property type="entry name" value="Glutathione_S-Trfase"/>
</dbReference>
<evidence type="ECO:0000256" key="4">
    <source>
        <dbReference type="ARBA" id="ARBA00047960"/>
    </source>
</evidence>
<proteinExistence type="inferred from homology"/>
<dbReference type="InterPro" id="IPR004046">
    <property type="entry name" value="GST_C"/>
</dbReference>
<dbReference type="AlphaFoldDB" id="A0A177C434"/>
<dbReference type="SUPFAM" id="SSF52833">
    <property type="entry name" value="Thioredoxin-like"/>
    <property type="match status" value="1"/>
</dbReference>
<feature type="domain" description="GST C-terminal" evidence="6">
    <location>
        <begin position="113"/>
        <end position="257"/>
    </location>
</feature>